<dbReference type="PANTHER" id="PTHR43104">
    <property type="entry name" value="L-2-HYDROXYGLUTARATE DEHYDROGENASE, MITOCHONDRIAL"/>
    <property type="match status" value="1"/>
</dbReference>
<organism evidence="9 10">
    <name type="scientific">Corynebacterium alimapuense</name>
    <dbReference type="NCBI Taxonomy" id="1576874"/>
    <lineage>
        <taxon>Bacteria</taxon>
        <taxon>Bacillati</taxon>
        <taxon>Actinomycetota</taxon>
        <taxon>Actinomycetes</taxon>
        <taxon>Mycobacteriales</taxon>
        <taxon>Corynebacteriaceae</taxon>
        <taxon>Corynebacterium</taxon>
    </lineage>
</organism>
<comment type="similarity">
    <text evidence="8">Belongs to the MQO family.</text>
</comment>
<dbReference type="AlphaFoldDB" id="A0A3M8K8D0"/>
<evidence type="ECO:0000256" key="1">
    <source>
        <dbReference type="ARBA" id="ARBA00001139"/>
    </source>
</evidence>
<dbReference type="EC" id="1.1.5.4" evidence="8"/>
<keyword evidence="7 8" id="KW-0560">Oxidoreductase</keyword>
<dbReference type="NCBIfam" id="NF003611">
    <property type="entry name" value="PRK05257.3-2"/>
    <property type="match status" value="1"/>
</dbReference>
<evidence type="ECO:0000256" key="2">
    <source>
        <dbReference type="ARBA" id="ARBA00001974"/>
    </source>
</evidence>
<reference evidence="9 10" key="1">
    <citation type="submission" date="2018-02" db="EMBL/GenBank/DDBJ databases">
        <title>Corynebacterium alimpuense sp. nov., a marine obligate actinomycete isolated from sediments of Valparaiso bay, Chile.</title>
        <authorList>
            <person name="Claverias F."/>
            <person name="Gonzales-Siles L."/>
            <person name="Salva-Serra F."/>
            <person name="Inganaes E."/>
            <person name="Molin K."/>
            <person name="Cumsille A."/>
            <person name="Undabarrena A."/>
            <person name="Couve E."/>
            <person name="Moore E.R.B."/>
            <person name="Gomila M."/>
            <person name="Camara B."/>
        </authorList>
    </citation>
    <scope>NUCLEOTIDE SEQUENCE [LARGE SCALE GENOMIC DNA]</scope>
    <source>
        <strain evidence="9 10">CCUG 69366</strain>
    </source>
</reference>
<comment type="cofactor">
    <cofactor evidence="2 8">
        <name>FAD</name>
        <dbReference type="ChEBI" id="CHEBI:57692"/>
    </cofactor>
</comment>
<evidence type="ECO:0000313" key="10">
    <source>
        <dbReference type="Proteomes" id="UP000266975"/>
    </source>
</evidence>
<dbReference type="Pfam" id="PF06039">
    <property type="entry name" value="Mqo"/>
    <property type="match status" value="1"/>
</dbReference>
<dbReference type="SUPFAM" id="SSF51905">
    <property type="entry name" value="FAD/NAD(P)-binding domain"/>
    <property type="match status" value="1"/>
</dbReference>
<dbReference type="InterPro" id="IPR006231">
    <property type="entry name" value="MQO"/>
</dbReference>
<evidence type="ECO:0000313" key="9">
    <source>
        <dbReference type="EMBL" id="RNE49396.1"/>
    </source>
</evidence>
<dbReference type="GO" id="GO:0008924">
    <property type="term" value="F:L-malate dehydrogenase (quinone) activity"/>
    <property type="evidence" value="ECO:0007669"/>
    <property type="project" value="UniProtKB-UniRule"/>
</dbReference>
<keyword evidence="10" id="KW-1185">Reference proteome</keyword>
<dbReference type="InterPro" id="IPR036188">
    <property type="entry name" value="FAD/NAD-bd_sf"/>
</dbReference>
<dbReference type="OrthoDB" id="9763983at2"/>
<dbReference type="PANTHER" id="PTHR43104:SF2">
    <property type="entry name" value="L-2-HYDROXYGLUTARATE DEHYDROGENASE, MITOCHONDRIAL"/>
    <property type="match status" value="1"/>
</dbReference>
<gene>
    <name evidence="8 9" type="primary">mqo</name>
    <name evidence="9" type="ORF">C5L39_03250</name>
</gene>
<dbReference type="NCBIfam" id="TIGR01320">
    <property type="entry name" value="mal_quin_oxido"/>
    <property type="match status" value="1"/>
</dbReference>
<protein>
    <recommendedName>
        <fullName evidence="8">Probable malate:quinone oxidoreductase</fullName>
        <ecNumber evidence="8">1.1.5.4</ecNumber>
    </recommendedName>
    <alternativeName>
        <fullName evidence="8">MQO</fullName>
    </alternativeName>
    <alternativeName>
        <fullName evidence="8">Malate dehydrogenase [quinone]</fullName>
    </alternativeName>
</protein>
<proteinExistence type="inferred from homology"/>
<comment type="caution">
    <text evidence="9">The sequence shown here is derived from an EMBL/GenBank/DDBJ whole genome shotgun (WGS) entry which is preliminary data.</text>
</comment>
<dbReference type="NCBIfam" id="NF009875">
    <property type="entry name" value="PRK13339.1"/>
    <property type="match status" value="1"/>
</dbReference>
<dbReference type="UniPathway" id="UPA00223">
    <property type="reaction ID" value="UER01008"/>
</dbReference>
<dbReference type="EMBL" id="PTJO01000003">
    <property type="protein sequence ID" value="RNE49396.1"/>
    <property type="molecule type" value="Genomic_DNA"/>
</dbReference>
<dbReference type="GO" id="GO:0047545">
    <property type="term" value="F:(S)-2-hydroxyglutarate dehydrogenase activity"/>
    <property type="evidence" value="ECO:0007669"/>
    <property type="project" value="TreeGrafter"/>
</dbReference>
<dbReference type="RefSeq" id="WP_123047442.1">
    <property type="nucleotide sequence ID" value="NZ_PTJO01000003.1"/>
</dbReference>
<dbReference type="HAMAP" id="MF_00212">
    <property type="entry name" value="MQO"/>
    <property type="match status" value="1"/>
</dbReference>
<dbReference type="Gene3D" id="3.30.9.10">
    <property type="entry name" value="D-Amino Acid Oxidase, subunit A, domain 2"/>
    <property type="match status" value="1"/>
</dbReference>
<keyword evidence="6 8" id="KW-0274">FAD</keyword>
<dbReference type="Proteomes" id="UP000266975">
    <property type="component" value="Unassembled WGS sequence"/>
</dbReference>
<evidence type="ECO:0000256" key="5">
    <source>
        <dbReference type="ARBA" id="ARBA00022630"/>
    </source>
</evidence>
<sequence length="500" mass="54885">MSTDNKNSTKATDEVDVALVGAGIMSATLGAMLRELEPSWSQMVFERLDGPAQESSSPWNNAGTGHSALCELNYTPEKNGEIDLSKAVAINEKFQVSRQFWSHQVDNGVLADPRDFISPVPHLAFAQGDEQVDYLRRRYEALSQNILFPGMEYSEDDAKFAETLPVMAKGRDFAAEKVAFSGTDIGTDVNFGSLTKQFLTAAKASGTEVRYGHEVKDLKRDGGKWKITVKNVHTGDISVVKAKFVFVGAGGYALDLLRKAKVPEVRGYAGFPVSGMWLRCTNEEIIEQHAAKVYGKAKVGAPPMSVPHLDTRVIDGEKGLLFGPYGGWTPKFLKGGKYTDFFKGIRVDNIPSYLGVGAQEFGLVKYLVEEVTKNFEGRMETLREYVPSAEGEDWESIIAGQRVQVIKPAGFPRFGSLEFGTALVNSIDGSVAGLLGASPGASIAPAAMIELLERCFGDHIIEWAPKLKEMVPSYGSKLHNDEKMFNELWDYSQKALKLER</sequence>
<keyword evidence="5 8" id="KW-0285">Flavoprotein</keyword>
<dbReference type="NCBIfam" id="NF003606">
    <property type="entry name" value="PRK05257.2-1"/>
    <property type="match status" value="1"/>
</dbReference>
<evidence type="ECO:0000256" key="7">
    <source>
        <dbReference type="ARBA" id="ARBA00023002"/>
    </source>
</evidence>
<evidence type="ECO:0000256" key="6">
    <source>
        <dbReference type="ARBA" id="ARBA00022827"/>
    </source>
</evidence>
<keyword evidence="4 8" id="KW-0816">Tricarboxylic acid cycle</keyword>
<accession>A0A3M8K8D0</accession>
<comment type="pathway">
    <text evidence="3 8">Carbohydrate metabolism; tricarboxylic acid cycle; oxaloacetate from (S)-malate (quinone route): step 1/1.</text>
</comment>
<evidence type="ECO:0000256" key="4">
    <source>
        <dbReference type="ARBA" id="ARBA00022532"/>
    </source>
</evidence>
<name>A0A3M8K8D0_9CORY</name>
<dbReference type="GO" id="GO:0006099">
    <property type="term" value="P:tricarboxylic acid cycle"/>
    <property type="evidence" value="ECO:0007669"/>
    <property type="project" value="UniProtKB-UniRule"/>
</dbReference>
<evidence type="ECO:0000256" key="3">
    <source>
        <dbReference type="ARBA" id="ARBA00005012"/>
    </source>
</evidence>
<comment type="catalytic activity">
    <reaction evidence="1 8">
        <text>(S)-malate + a quinone = a quinol + oxaloacetate</text>
        <dbReference type="Rhea" id="RHEA:46012"/>
        <dbReference type="ChEBI" id="CHEBI:15589"/>
        <dbReference type="ChEBI" id="CHEBI:16452"/>
        <dbReference type="ChEBI" id="CHEBI:24646"/>
        <dbReference type="ChEBI" id="CHEBI:132124"/>
        <dbReference type="EC" id="1.1.5.4"/>
    </reaction>
</comment>
<dbReference type="Gene3D" id="3.50.50.60">
    <property type="entry name" value="FAD/NAD(P)-binding domain"/>
    <property type="match status" value="1"/>
</dbReference>
<evidence type="ECO:0000256" key="8">
    <source>
        <dbReference type="HAMAP-Rule" id="MF_00212"/>
    </source>
</evidence>